<dbReference type="AlphaFoldDB" id="A0A9K3GJX1"/>
<comment type="caution">
    <text evidence="2">The sequence shown here is derived from an EMBL/GenBank/DDBJ whole genome shotgun (WGS) entry which is preliminary data.</text>
</comment>
<proteinExistence type="predicted"/>
<accession>A0A9K3GJX1</accession>
<keyword evidence="3" id="KW-1185">Reference proteome</keyword>
<dbReference type="SUPFAM" id="SSF53474">
    <property type="entry name" value="alpha/beta-Hydrolases"/>
    <property type="match status" value="1"/>
</dbReference>
<evidence type="ECO:0000313" key="2">
    <source>
        <dbReference type="EMBL" id="GIQ85633.1"/>
    </source>
</evidence>
<protein>
    <recommendedName>
        <fullName evidence="1">Fungal lipase-type domain-containing protein</fullName>
    </recommendedName>
</protein>
<dbReference type="InterPro" id="IPR029058">
    <property type="entry name" value="AB_hydrolase_fold"/>
</dbReference>
<reference evidence="2 3" key="1">
    <citation type="journal article" date="2018" name="PLoS ONE">
        <title>The draft genome of Kipferlia bialata reveals reductive genome evolution in fornicate parasites.</title>
        <authorList>
            <person name="Tanifuji G."/>
            <person name="Takabayashi S."/>
            <person name="Kume K."/>
            <person name="Takagi M."/>
            <person name="Nakayama T."/>
            <person name="Kamikawa R."/>
            <person name="Inagaki Y."/>
            <person name="Hashimoto T."/>
        </authorList>
    </citation>
    <scope>NUCLEOTIDE SEQUENCE [LARGE SCALE GENOMIC DNA]</scope>
    <source>
        <strain evidence="2">NY0173</strain>
    </source>
</reference>
<feature type="domain" description="Fungal lipase-type" evidence="1">
    <location>
        <begin position="6"/>
        <end position="102"/>
    </location>
</feature>
<evidence type="ECO:0000313" key="3">
    <source>
        <dbReference type="Proteomes" id="UP000265618"/>
    </source>
</evidence>
<dbReference type="EMBL" id="BDIP01002047">
    <property type="protein sequence ID" value="GIQ85633.1"/>
    <property type="molecule type" value="Genomic_DNA"/>
</dbReference>
<name>A0A9K3GJX1_9EUKA</name>
<dbReference type="InterPro" id="IPR002921">
    <property type="entry name" value="Fungal_lipase-type"/>
</dbReference>
<dbReference type="Pfam" id="PF01764">
    <property type="entry name" value="Lipase_3"/>
    <property type="match status" value="1"/>
</dbReference>
<dbReference type="GO" id="GO:0006629">
    <property type="term" value="P:lipid metabolic process"/>
    <property type="evidence" value="ECO:0007669"/>
    <property type="project" value="InterPro"/>
</dbReference>
<dbReference type="PANTHER" id="PTHR46023:SF6">
    <property type="entry name" value="LIPASE CLASS 3 FAMILY PROTEIN"/>
    <property type="match status" value="1"/>
</dbReference>
<sequence length="242" mass="27006">MPTLCPFLERHSTYRVVTCGHSLGAGVAALLALYLHHSTLASSLSLVSSAPLAAEKPPNPFVRTVCHAFACPAVVSSALSRYMRPFCQTYVCQYDIIPRFHYEDREERQKERETVDEYKSVQLGSLLGRPRFSVYEASDESFDEIYVDREFWVHHQHFAYYYATKHTMSASSSRRSSIGETPVPVSVPVLSTGYEEGSEASDAEREILSLHANERESVDEIGGGVTDALDESAELARELFGN</sequence>
<dbReference type="PANTHER" id="PTHR46023">
    <property type="entry name" value="LIPASE CLASS 3 PROTEIN-LIKE"/>
    <property type="match status" value="1"/>
</dbReference>
<dbReference type="Gene3D" id="3.40.50.1820">
    <property type="entry name" value="alpha/beta hydrolase"/>
    <property type="match status" value="1"/>
</dbReference>
<evidence type="ECO:0000259" key="1">
    <source>
        <dbReference type="Pfam" id="PF01764"/>
    </source>
</evidence>
<dbReference type="Proteomes" id="UP000265618">
    <property type="component" value="Unassembled WGS sequence"/>
</dbReference>
<gene>
    <name evidence="2" type="ORF">KIPB_007335</name>
</gene>
<organism evidence="2 3">
    <name type="scientific">Kipferlia bialata</name>
    <dbReference type="NCBI Taxonomy" id="797122"/>
    <lineage>
        <taxon>Eukaryota</taxon>
        <taxon>Metamonada</taxon>
        <taxon>Carpediemonas-like organisms</taxon>
        <taxon>Kipferlia</taxon>
    </lineage>
</organism>